<dbReference type="RefSeq" id="WP_281067443.1">
    <property type="nucleotide sequence ID" value="NZ_BAAAVU010000015.1"/>
</dbReference>
<comment type="caution">
    <text evidence="1">The sequence shown here is derived from an EMBL/GenBank/DDBJ whole genome shotgun (WGS) entry which is preliminary data.</text>
</comment>
<proteinExistence type="predicted"/>
<name>A0ABS4UTR2_9ACTN</name>
<sequence>MLKPHGTSHGLLCSGSGQSSRAIGSWWARASALVAKPLILIS</sequence>
<evidence type="ECO:0000313" key="2">
    <source>
        <dbReference type="Proteomes" id="UP000755585"/>
    </source>
</evidence>
<reference evidence="1 2" key="1">
    <citation type="submission" date="2021-03" db="EMBL/GenBank/DDBJ databases">
        <title>Sequencing the genomes of 1000 actinobacteria strains.</title>
        <authorList>
            <person name="Klenk H.-P."/>
        </authorList>
    </citation>
    <scope>NUCLEOTIDE SEQUENCE [LARGE SCALE GENOMIC DNA]</scope>
    <source>
        <strain evidence="1 2">DSM 18824</strain>
    </source>
</reference>
<dbReference type="EMBL" id="JAGINT010000002">
    <property type="protein sequence ID" value="MBP2355022.1"/>
    <property type="molecule type" value="Genomic_DNA"/>
</dbReference>
<evidence type="ECO:0000313" key="1">
    <source>
        <dbReference type="EMBL" id="MBP2355022.1"/>
    </source>
</evidence>
<keyword evidence="2" id="KW-1185">Reference proteome</keyword>
<dbReference type="Proteomes" id="UP000755585">
    <property type="component" value="Unassembled WGS sequence"/>
</dbReference>
<accession>A0ABS4UTR2</accession>
<protein>
    <submittedName>
        <fullName evidence="1">Uncharacterized protein</fullName>
    </submittedName>
</protein>
<gene>
    <name evidence="1" type="ORF">JOF29_006132</name>
</gene>
<organism evidence="1 2">
    <name type="scientific">Kribbella aluminosa</name>
    <dbReference type="NCBI Taxonomy" id="416017"/>
    <lineage>
        <taxon>Bacteria</taxon>
        <taxon>Bacillati</taxon>
        <taxon>Actinomycetota</taxon>
        <taxon>Actinomycetes</taxon>
        <taxon>Propionibacteriales</taxon>
        <taxon>Kribbellaceae</taxon>
        <taxon>Kribbella</taxon>
    </lineage>
</organism>